<keyword evidence="2" id="KW-1185">Reference proteome</keyword>
<dbReference type="CDD" id="cd00586">
    <property type="entry name" value="4HBT"/>
    <property type="match status" value="1"/>
</dbReference>
<evidence type="ECO:0008006" key="3">
    <source>
        <dbReference type="Google" id="ProtNLM"/>
    </source>
</evidence>
<accession>A0ABP7NQX9</accession>
<sequence length="148" mass="16230">MAESAARIEDGALEFQLAYGDCDAVGIAYFAIYYRWMERCYTTWLYSHGLRGGELIDDVGVMTVGLNSSARYLQTVRVFDALHCQAVAERIGTTSYAVGFEFTRDGQLVTKGVMTFAVRDPGSFGKAPIPEPLARALSSLPAPRFAVE</sequence>
<dbReference type="Proteomes" id="UP001418444">
    <property type="component" value="Unassembled WGS sequence"/>
</dbReference>
<name>A0ABP7NQX9_9ACTN</name>
<evidence type="ECO:0000313" key="1">
    <source>
        <dbReference type="EMBL" id="GAA3952308.1"/>
    </source>
</evidence>
<dbReference type="SUPFAM" id="SSF54637">
    <property type="entry name" value="Thioesterase/thiol ester dehydrase-isomerase"/>
    <property type="match status" value="1"/>
</dbReference>
<organism evidence="1 2">
    <name type="scientific">Gordonia caeni</name>
    <dbReference type="NCBI Taxonomy" id="1007097"/>
    <lineage>
        <taxon>Bacteria</taxon>
        <taxon>Bacillati</taxon>
        <taxon>Actinomycetota</taxon>
        <taxon>Actinomycetes</taxon>
        <taxon>Mycobacteriales</taxon>
        <taxon>Gordoniaceae</taxon>
        <taxon>Gordonia</taxon>
    </lineage>
</organism>
<proteinExistence type="predicted"/>
<gene>
    <name evidence="1" type="ORF">GCM10022231_07840</name>
</gene>
<dbReference type="Pfam" id="PF13279">
    <property type="entry name" value="4HBT_2"/>
    <property type="match status" value="1"/>
</dbReference>
<dbReference type="Gene3D" id="3.10.129.10">
    <property type="entry name" value="Hotdog Thioesterase"/>
    <property type="match status" value="1"/>
</dbReference>
<comment type="caution">
    <text evidence="1">The sequence shown here is derived from an EMBL/GenBank/DDBJ whole genome shotgun (WGS) entry which is preliminary data.</text>
</comment>
<protein>
    <recommendedName>
        <fullName evidence="3">Acyl-CoA thioesterase</fullName>
    </recommendedName>
</protein>
<evidence type="ECO:0000313" key="2">
    <source>
        <dbReference type="Proteomes" id="UP001418444"/>
    </source>
</evidence>
<dbReference type="EMBL" id="BAAAZW010000002">
    <property type="protein sequence ID" value="GAA3952308.1"/>
    <property type="molecule type" value="Genomic_DNA"/>
</dbReference>
<dbReference type="RefSeq" id="WP_344780818.1">
    <property type="nucleotide sequence ID" value="NZ_BAAAZW010000002.1"/>
</dbReference>
<dbReference type="InterPro" id="IPR029069">
    <property type="entry name" value="HotDog_dom_sf"/>
</dbReference>
<reference evidence="2" key="1">
    <citation type="journal article" date="2019" name="Int. J. Syst. Evol. Microbiol.">
        <title>The Global Catalogue of Microorganisms (GCM) 10K type strain sequencing project: providing services to taxonomists for standard genome sequencing and annotation.</title>
        <authorList>
            <consortium name="The Broad Institute Genomics Platform"/>
            <consortium name="The Broad Institute Genome Sequencing Center for Infectious Disease"/>
            <person name="Wu L."/>
            <person name="Ma J."/>
        </authorList>
    </citation>
    <scope>NUCLEOTIDE SEQUENCE [LARGE SCALE GENOMIC DNA]</scope>
    <source>
        <strain evidence="2">JCM 16923</strain>
    </source>
</reference>